<accession>A0A5M3XTA9</accession>
<dbReference type="Pfam" id="PF00005">
    <property type="entry name" value="ABC_tran"/>
    <property type="match status" value="1"/>
</dbReference>
<dbReference type="PROSITE" id="PS50893">
    <property type="entry name" value="ABC_TRANSPORTER_2"/>
    <property type="match status" value="1"/>
</dbReference>
<gene>
    <name evidence="6" type="ORF">Aple_071410</name>
</gene>
<comment type="similarity">
    <text evidence="1">Belongs to the ABC transporter superfamily.</text>
</comment>
<dbReference type="SMART" id="SM00382">
    <property type="entry name" value="AAA"/>
    <property type="match status" value="1"/>
</dbReference>
<dbReference type="CDD" id="cd03257">
    <property type="entry name" value="ABC_NikE_OppD_transporters"/>
    <property type="match status" value="1"/>
</dbReference>
<name>A0A5M3XTA9_9ACTN</name>
<dbReference type="AlphaFoldDB" id="A0A5M3XTA9"/>
<keyword evidence="3" id="KW-0547">Nucleotide-binding</keyword>
<evidence type="ECO:0000313" key="7">
    <source>
        <dbReference type="Proteomes" id="UP000377595"/>
    </source>
</evidence>
<dbReference type="InterPro" id="IPR003593">
    <property type="entry name" value="AAA+_ATPase"/>
</dbReference>
<protein>
    <recommendedName>
        <fullName evidence="5">ABC transporter domain-containing protein</fullName>
    </recommendedName>
</protein>
<evidence type="ECO:0000256" key="4">
    <source>
        <dbReference type="ARBA" id="ARBA00022840"/>
    </source>
</evidence>
<dbReference type="Gene3D" id="3.40.50.300">
    <property type="entry name" value="P-loop containing nucleotide triphosphate hydrolases"/>
    <property type="match status" value="1"/>
</dbReference>
<feature type="domain" description="ABC transporter" evidence="5">
    <location>
        <begin position="4"/>
        <end position="241"/>
    </location>
</feature>
<dbReference type="PANTHER" id="PTHR43776">
    <property type="entry name" value="TRANSPORT ATP-BINDING PROTEIN"/>
    <property type="match status" value="1"/>
</dbReference>
<keyword evidence="7" id="KW-1185">Reference proteome</keyword>
<evidence type="ECO:0000313" key="6">
    <source>
        <dbReference type="EMBL" id="GES24242.1"/>
    </source>
</evidence>
<evidence type="ECO:0000256" key="1">
    <source>
        <dbReference type="ARBA" id="ARBA00005417"/>
    </source>
</evidence>
<reference evidence="6 7" key="1">
    <citation type="submission" date="2019-10" db="EMBL/GenBank/DDBJ databases">
        <title>Whole genome shotgun sequence of Acrocarpospora pleiomorpha NBRC 16267.</title>
        <authorList>
            <person name="Ichikawa N."/>
            <person name="Kimura A."/>
            <person name="Kitahashi Y."/>
            <person name="Komaki H."/>
            <person name="Oguchi A."/>
        </authorList>
    </citation>
    <scope>NUCLEOTIDE SEQUENCE [LARGE SCALE GENOMIC DNA]</scope>
    <source>
        <strain evidence="6 7">NBRC 16267</strain>
    </source>
</reference>
<dbReference type="OrthoDB" id="2986442at2"/>
<evidence type="ECO:0000259" key="5">
    <source>
        <dbReference type="PROSITE" id="PS50893"/>
    </source>
</evidence>
<dbReference type="InterPro" id="IPR003439">
    <property type="entry name" value="ABC_transporter-like_ATP-bd"/>
</dbReference>
<evidence type="ECO:0000256" key="3">
    <source>
        <dbReference type="ARBA" id="ARBA00022741"/>
    </source>
</evidence>
<dbReference type="GO" id="GO:0055085">
    <property type="term" value="P:transmembrane transport"/>
    <property type="evidence" value="ECO:0007669"/>
    <property type="project" value="UniProtKB-ARBA"/>
</dbReference>
<dbReference type="EMBL" id="BLAF01000049">
    <property type="protein sequence ID" value="GES24242.1"/>
    <property type="molecule type" value="Genomic_DNA"/>
</dbReference>
<dbReference type="InterPro" id="IPR050319">
    <property type="entry name" value="ABC_transp_ATP-bind"/>
</dbReference>
<dbReference type="Proteomes" id="UP000377595">
    <property type="component" value="Unassembled WGS sequence"/>
</dbReference>
<dbReference type="RefSeq" id="WP_155349096.1">
    <property type="nucleotide sequence ID" value="NZ_BAAAHM010000005.1"/>
</dbReference>
<dbReference type="GO" id="GO:0016887">
    <property type="term" value="F:ATP hydrolysis activity"/>
    <property type="evidence" value="ECO:0007669"/>
    <property type="project" value="InterPro"/>
</dbReference>
<evidence type="ECO:0000256" key="2">
    <source>
        <dbReference type="ARBA" id="ARBA00022448"/>
    </source>
</evidence>
<dbReference type="SUPFAM" id="SSF52540">
    <property type="entry name" value="P-loop containing nucleoside triphosphate hydrolases"/>
    <property type="match status" value="1"/>
</dbReference>
<dbReference type="PANTHER" id="PTHR43776:SF7">
    <property type="entry name" value="D,D-DIPEPTIDE TRANSPORT ATP-BINDING PROTEIN DDPF-RELATED"/>
    <property type="match status" value="1"/>
</dbReference>
<proteinExistence type="inferred from homology"/>
<organism evidence="6 7">
    <name type="scientific">Acrocarpospora pleiomorpha</name>
    <dbReference type="NCBI Taxonomy" id="90975"/>
    <lineage>
        <taxon>Bacteria</taxon>
        <taxon>Bacillati</taxon>
        <taxon>Actinomycetota</taxon>
        <taxon>Actinomycetes</taxon>
        <taxon>Streptosporangiales</taxon>
        <taxon>Streptosporangiaceae</taxon>
        <taxon>Acrocarpospora</taxon>
    </lineage>
</organism>
<sequence>MNVIEVAHLCKRFGKIAALDDVSLVARQGMTVGIVGESGSGKSTLARAVLGLQRPDSGSLRILGHEIVLGGRMPRELRRSVQLVPQDPRHTLNPARTVQRSLWFHMAAQGIRRAERKARAHDALAMVALTPDYLHAYPGELSGGLAQRVAIARALVGDPAVLVCDEAVSALDKGVQAQVLNVLSELQRDRRLSLVFVSHDLAVVEHISDEITVLRRGRVVETGATQDILRAPKDPYTTELLAARTAHPPLQGDEEG</sequence>
<keyword evidence="4" id="KW-0067">ATP-binding</keyword>
<dbReference type="GO" id="GO:0005524">
    <property type="term" value="F:ATP binding"/>
    <property type="evidence" value="ECO:0007669"/>
    <property type="project" value="UniProtKB-KW"/>
</dbReference>
<dbReference type="InterPro" id="IPR027417">
    <property type="entry name" value="P-loop_NTPase"/>
</dbReference>
<keyword evidence="2" id="KW-0813">Transport</keyword>
<comment type="caution">
    <text evidence="6">The sequence shown here is derived from an EMBL/GenBank/DDBJ whole genome shotgun (WGS) entry which is preliminary data.</text>
</comment>